<gene>
    <name evidence="1" type="ORF">V5799_013320</name>
</gene>
<organism evidence="1 2">
    <name type="scientific">Amblyomma americanum</name>
    <name type="common">Lone star tick</name>
    <dbReference type="NCBI Taxonomy" id="6943"/>
    <lineage>
        <taxon>Eukaryota</taxon>
        <taxon>Metazoa</taxon>
        <taxon>Ecdysozoa</taxon>
        <taxon>Arthropoda</taxon>
        <taxon>Chelicerata</taxon>
        <taxon>Arachnida</taxon>
        <taxon>Acari</taxon>
        <taxon>Parasitiformes</taxon>
        <taxon>Ixodida</taxon>
        <taxon>Ixodoidea</taxon>
        <taxon>Ixodidae</taxon>
        <taxon>Amblyomminae</taxon>
        <taxon>Amblyomma</taxon>
    </lineage>
</organism>
<dbReference type="Proteomes" id="UP001321473">
    <property type="component" value="Unassembled WGS sequence"/>
</dbReference>
<evidence type="ECO:0000313" key="2">
    <source>
        <dbReference type="Proteomes" id="UP001321473"/>
    </source>
</evidence>
<name>A0AAQ4E689_AMBAM</name>
<protein>
    <submittedName>
        <fullName evidence="1">Uncharacterized protein</fullName>
    </submittedName>
</protein>
<sequence length="72" mass="7762">MNSALKDLRGRLCQRLFTAAGASSQRCSSCCFVGGRLLSRYLTCSSIRCSGQENRSRGKVLSPCIACGPRTD</sequence>
<comment type="caution">
    <text evidence="1">The sequence shown here is derived from an EMBL/GenBank/DDBJ whole genome shotgun (WGS) entry which is preliminary data.</text>
</comment>
<proteinExistence type="predicted"/>
<dbReference type="EMBL" id="JARKHS020021471">
    <property type="protein sequence ID" value="KAK8770214.1"/>
    <property type="molecule type" value="Genomic_DNA"/>
</dbReference>
<keyword evidence="2" id="KW-1185">Reference proteome</keyword>
<evidence type="ECO:0000313" key="1">
    <source>
        <dbReference type="EMBL" id="KAK8770214.1"/>
    </source>
</evidence>
<reference evidence="1 2" key="1">
    <citation type="journal article" date="2023" name="Arcadia Sci">
        <title>De novo assembly of a long-read Amblyomma americanum tick genome.</title>
        <authorList>
            <person name="Chou S."/>
            <person name="Poskanzer K.E."/>
            <person name="Rollins M."/>
            <person name="Thuy-Boun P.S."/>
        </authorList>
    </citation>
    <scope>NUCLEOTIDE SEQUENCE [LARGE SCALE GENOMIC DNA]</scope>
    <source>
        <strain evidence="1">F_SG_1</strain>
        <tissue evidence="1">Salivary glands</tissue>
    </source>
</reference>
<dbReference type="AlphaFoldDB" id="A0AAQ4E689"/>
<accession>A0AAQ4E689</accession>